<feature type="transmembrane region" description="Helical" evidence="8">
    <location>
        <begin position="111"/>
        <end position="130"/>
    </location>
</feature>
<evidence type="ECO:0000256" key="6">
    <source>
        <dbReference type="ARBA" id="ARBA00022989"/>
    </source>
</evidence>
<dbReference type="GO" id="GO:0009103">
    <property type="term" value="P:lipopolysaccharide biosynthetic process"/>
    <property type="evidence" value="ECO:0007669"/>
    <property type="project" value="UniProtKB-ARBA"/>
</dbReference>
<dbReference type="OrthoDB" id="8556356at2"/>
<name>A0A401JF68_9PROT</name>
<reference evidence="9 10" key="1">
    <citation type="journal article" date="2019" name="Front. Microbiol.">
        <title>Genomes of Neutrophilic Sulfur-Oxidizing Chemolithoautotrophs Representing 9 Proteobacterial Species From 8 Genera.</title>
        <authorList>
            <person name="Watanabe T."/>
            <person name="Kojima H."/>
            <person name="Umezawa K."/>
            <person name="Hori C."/>
            <person name="Takasuka T.E."/>
            <person name="Kato Y."/>
            <person name="Fukui M."/>
        </authorList>
    </citation>
    <scope>NUCLEOTIDE SEQUENCE [LARGE SCALE GENOMIC DNA]</scope>
    <source>
        <strain evidence="9 10">TTN</strain>
    </source>
</reference>
<keyword evidence="4" id="KW-0808">Transferase</keyword>
<keyword evidence="5 8" id="KW-0812">Transmembrane</keyword>
<comment type="subcellular location">
    <subcellularLocation>
        <location evidence="1">Cell membrane</location>
        <topology evidence="1">Multi-pass membrane protein</topology>
    </subcellularLocation>
</comment>
<dbReference type="GO" id="GO:0005886">
    <property type="term" value="C:plasma membrane"/>
    <property type="evidence" value="ECO:0007669"/>
    <property type="project" value="UniProtKB-SubCell"/>
</dbReference>
<feature type="transmembrane region" description="Helical" evidence="8">
    <location>
        <begin position="339"/>
        <end position="360"/>
    </location>
</feature>
<protein>
    <submittedName>
        <fullName evidence="9">Probable transmembrane protein</fullName>
    </submittedName>
</protein>
<evidence type="ECO:0000256" key="3">
    <source>
        <dbReference type="ARBA" id="ARBA00022676"/>
    </source>
</evidence>
<keyword evidence="3" id="KW-0328">Glycosyltransferase</keyword>
<dbReference type="PANTHER" id="PTHR33908">
    <property type="entry name" value="MANNOSYLTRANSFERASE YKCB-RELATED"/>
    <property type="match status" value="1"/>
</dbReference>
<evidence type="ECO:0000256" key="2">
    <source>
        <dbReference type="ARBA" id="ARBA00022475"/>
    </source>
</evidence>
<feature type="transmembrane region" description="Helical" evidence="8">
    <location>
        <begin position="441"/>
        <end position="463"/>
    </location>
</feature>
<dbReference type="AlphaFoldDB" id="A0A401JF68"/>
<feature type="transmembrane region" description="Helical" evidence="8">
    <location>
        <begin position="412"/>
        <end position="434"/>
    </location>
</feature>
<evidence type="ECO:0000256" key="1">
    <source>
        <dbReference type="ARBA" id="ARBA00004651"/>
    </source>
</evidence>
<keyword evidence="10" id="KW-1185">Reference proteome</keyword>
<dbReference type="InterPro" id="IPR050297">
    <property type="entry name" value="LipidA_mod_glycosyltrf_83"/>
</dbReference>
<keyword evidence="6 8" id="KW-1133">Transmembrane helix</keyword>
<dbReference type="GO" id="GO:0016763">
    <property type="term" value="F:pentosyltransferase activity"/>
    <property type="evidence" value="ECO:0007669"/>
    <property type="project" value="TreeGrafter"/>
</dbReference>
<evidence type="ECO:0000256" key="7">
    <source>
        <dbReference type="ARBA" id="ARBA00023136"/>
    </source>
</evidence>
<evidence type="ECO:0000313" key="9">
    <source>
        <dbReference type="EMBL" id="GBL46279.1"/>
    </source>
</evidence>
<comment type="caution">
    <text evidence="9">The sequence shown here is derived from an EMBL/GenBank/DDBJ whole genome shotgun (WGS) entry which is preliminary data.</text>
</comment>
<dbReference type="EMBL" id="BGOW01000017">
    <property type="protein sequence ID" value="GBL46279.1"/>
    <property type="molecule type" value="Genomic_DNA"/>
</dbReference>
<feature type="transmembrane region" description="Helical" evidence="8">
    <location>
        <begin position="315"/>
        <end position="333"/>
    </location>
</feature>
<evidence type="ECO:0000256" key="4">
    <source>
        <dbReference type="ARBA" id="ARBA00022679"/>
    </source>
</evidence>
<feature type="transmembrane region" description="Helical" evidence="8">
    <location>
        <begin position="183"/>
        <end position="216"/>
    </location>
</feature>
<keyword evidence="7 8" id="KW-0472">Membrane</keyword>
<feature type="transmembrane region" description="Helical" evidence="8">
    <location>
        <begin position="372"/>
        <end position="392"/>
    </location>
</feature>
<gene>
    <name evidence="9" type="ORF">SFMTTN_2092</name>
</gene>
<dbReference type="RefSeq" id="WP_124705063.1">
    <property type="nucleotide sequence ID" value="NZ_BGOW01000017.1"/>
</dbReference>
<feature type="transmembrane region" description="Helical" evidence="8">
    <location>
        <begin position="159"/>
        <end position="177"/>
    </location>
</feature>
<proteinExistence type="predicted"/>
<dbReference type="Proteomes" id="UP000286806">
    <property type="component" value="Unassembled WGS sequence"/>
</dbReference>
<evidence type="ECO:0000256" key="8">
    <source>
        <dbReference type="SAM" id="Phobius"/>
    </source>
</evidence>
<evidence type="ECO:0000313" key="10">
    <source>
        <dbReference type="Proteomes" id="UP000286806"/>
    </source>
</evidence>
<feature type="transmembrane region" description="Helical" evidence="8">
    <location>
        <begin position="85"/>
        <end position="104"/>
    </location>
</feature>
<sequence>MANNIQPDRLASSGLNQGIESPRLHISFGWFLLLATAYVLPGLIGHDPWKQDETYVFDILYQMLSRHDWIVPHLAGEPFMEKPPLYYWLGAALARIFSGLLPLYDGARLATGVFMAITFLFAGLTARHAWGTGHGRYAVLVLMSCFGLLYESHIMITDVPMLAGFSIASYGFILSRARPLAAGIWLGVGVGVGFLGKGVLVPGAVGVTALLLPLLFQNWRSKTYARSLGVAFVVALPWLLIWPIALYLRDPHQFYVWFWLNNVGRYLGFSVAELGANNEPWFWPETLLWFAFPASLLALASVWQRRHEIRRSAPLQLGLVSFGVYLTVLLTSASARTSYGLPMLAALALLAAPQAATLPAALSRWLDWGARLFFGTLAALFWGVWGSMIATGHAPHWTFLTRVLPADFVMPFLPLAVGVAAVATLVWLAAWYGLPRLQERAIVSFVAGLTLCWLLFATLWLPWLDNAKSYRSVFVAMQPNLPVQHNCVASIGLGESERGMLDYFLGVQTLRREIHPDIDCDVVLVEGSADTPPGLPGPAWHQAWQGGRPGDNKEHFWLFVR</sequence>
<feature type="transmembrane region" description="Helical" evidence="8">
    <location>
        <begin position="228"/>
        <end position="248"/>
    </location>
</feature>
<keyword evidence="2" id="KW-1003">Cell membrane</keyword>
<feature type="transmembrane region" description="Helical" evidence="8">
    <location>
        <begin position="286"/>
        <end position="303"/>
    </location>
</feature>
<evidence type="ECO:0000256" key="5">
    <source>
        <dbReference type="ARBA" id="ARBA00022692"/>
    </source>
</evidence>
<feature type="transmembrane region" description="Helical" evidence="8">
    <location>
        <begin position="24"/>
        <end position="44"/>
    </location>
</feature>
<organism evidence="9 10">
    <name type="scientific">Sulfuriferula multivorans</name>
    <dbReference type="NCBI Taxonomy" id="1559896"/>
    <lineage>
        <taxon>Bacteria</taxon>
        <taxon>Pseudomonadati</taxon>
        <taxon>Pseudomonadota</taxon>
        <taxon>Betaproteobacteria</taxon>
        <taxon>Nitrosomonadales</taxon>
        <taxon>Sulfuricellaceae</taxon>
        <taxon>Sulfuriferula</taxon>
    </lineage>
</organism>
<accession>A0A401JF68</accession>
<dbReference type="PANTHER" id="PTHR33908:SF11">
    <property type="entry name" value="MEMBRANE PROTEIN"/>
    <property type="match status" value="1"/>
</dbReference>